<name>A0A371DI86_9APHY</name>
<protein>
    <submittedName>
        <fullName evidence="1">Uncharacterized protein</fullName>
    </submittedName>
</protein>
<keyword evidence="2" id="KW-1185">Reference proteome</keyword>
<evidence type="ECO:0000313" key="1">
    <source>
        <dbReference type="EMBL" id="RDX52228.1"/>
    </source>
</evidence>
<reference evidence="1 2" key="1">
    <citation type="journal article" date="2018" name="Biotechnol. Biofuels">
        <title>Integrative visual omics of the white-rot fungus Polyporus brumalis exposes the biotechnological potential of its oxidative enzymes for delignifying raw plant biomass.</title>
        <authorList>
            <person name="Miyauchi S."/>
            <person name="Rancon A."/>
            <person name="Drula E."/>
            <person name="Hage H."/>
            <person name="Chaduli D."/>
            <person name="Favel A."/>
            <person name="Grisel S."/>
            <person name="Henrissat B."/>
            <person name="Herpoel-Gimbert I."/>
            <person name="Ruiz-Duenas F.J."/>
            <person name="Chevret D."/>
            <person name="Hainaut M."/>
            <person name="Lin J."/>
            <person name="Wang M."/>
            <person name="Pangilinan J."/>
            <person name="Lipzen A."/>
            <person name="Lesage-Meessen L."/>
            <person name="Navarro D."/>
            <person name="Riley R."/>
            <person name="Grigoriev I.V."/>
            <person name="Zhou S."/>
            <person name="Raouche S."/>
            <person name="Rosso M.N."/>
        </authorList>
    </citation>
    <scope>NUCLEOTIDE SEQUENCE [LARGE SCALE GENOMIC DNA]</scope>
    <source>
        <strain evidence="1 2">BRFM 1820</strain>
    </source>
</reference>
<evidence type="ECO:0000313" key="2">
    <source>
        <dbReference type="Proteomes" id="UP000256964"/>
    </source>
</evidence>
<dbReference type="EMBL" id="KZ857391">
    <property type="protein sequence ID" value="RDX52228.1"/>
    <property type="molecule type" value="Genomic_DNA"/>
</dbReference>
<gene>
    <name evidence="1" type="ORF">OH76DRAFT_1400565</name>
</gene>
<proteinExistence type="predicted"/>
<organism evidence="1 2">
    <name type="scientific">Lentinus brumalis</name>
    <dbReference type="NCBI Taxonomy" id="2498619"/>
    <lineage>
        <taxon>Eukaryota</taxon>
        <taxon>Fungi</taxon>
        <taxon>Dikarya</taxon>
        <taxon>Basidiomycota</taxon>
        <taxon>Agaricomycotina</taxon>
        <taxon>Agaricomycetes</taxon>
        <taxon>Polyporales</taxon>
        <taxon>Polyporaceae</taxon>
        <taxon>Lentinus</taxon>
    </lineage>
</organism>
<dbReference type="Proteomes" id="UP000256964">
    <property type="component" value="Unassembled WGS sequence"/>
</dbReference>
<accession>A0A371DI86</accession>
<dbReference type="OrthoDB" id="3135897at2759"/>
<dbReference type="AlphaFoldDB" id="A0A371DI86"/>
<sequence length="223" mass="23689">MVTRNLTFRSNNLGENVTLMLCFTPPNEDLFINQFPVAWKVTGLAANGGSILEVTWTENLAYSATQRGQGSIVTAGSYTPIKVGQTTTLRLDTPSGVPIRSWTKPVPEVPDPALAATGIVRGRNETGGPAGIGLGFLTDAGTPTEGVNVALTWPNVGNTQTVAGKFTPVLSAYVALRYKQSQIIEGELQQETPIWKKDLLGLQGDTTIVVSKKGDGSFVATQI</sequence>